<dbReference type="AlphaFoldDB" id="A0AA41PVT4"/>
<evidence type="ECO:0000313" key="2">
    <source>
        <dbReference type="Proteomes" id="UP001165378"/>
    </source>
</evidence>
<organism evidence="1 2">
    <name type="scientific">Yinghuangia soli</name>
    <dbReference type="NCBI Taxonomy" id="2908204"/>
    <lineage>
        <taxon>Bacteria</taxon>
        <taxon>Bacillati</taxon>
        <taxon>Actinomycetota</taxon>
        <taxon>Actinomycetes</taxon>
        <taxon>Kitasatosporales</taxon>
        <taxon>Streptomycetaceae</taxon>
        <taxon>Yinghuangia</taxon>
    </lineage>
</organism>
<reference evidence="1" key="1">
    <citation type="submission" date="2022-01" db="EMBL/GenBank/DDBJ databases">
        <title>Genome-Based Taxonomic Classification of the Phylum Actinobacteria.</title>
        <authorList>
            <person name="Gao Y."/>
        </authorList>
    </citation>
    <scope>NUCLEOTIDE SEQUENCE</scope>
    <source>
        <strain evidence="1">KLBMP 8922</strain>
    </source>
</reference>
<sequence length="62" mass="7233">MTAVLERADAIRAAPARPVRRHEVARLAHAKRQFDDTGKTWDSRLNRIKRIAEEIQRKRGRS</sequence>
<dbReference type="EMBL" id="JAKFHA010000001">
    <property type="protein sequence ID" value="MCF2525819.1"/>
    <property type="molecule type" value="Genomic_DNA"/>
</dbReference>
<name>A0AA41PVT4_9ACTN</name>
<dbReference type="RefSeq" id="WP_235049844.1">
    <property type="nucleotide sequence ID" value="NZ_JAKFHA010000001.1"/>
</dbReference>
<proteinExistence type="predicted"/>
<dbReference type="Proteomes" id="UP001165378">
    <property type="component" value="Unassembled WGS sequence"/>
</dbReference>
<accession>A0AA41PVT4</accession>
<protein>
    <submittedName>
        <fullName evidence="1">Uncharacterized protein</fullName>
    </submittedName>
</protein>
<keyword evidence="2" id="KW-1185">Reference proteome</keyword>
<evidence type="ECO:0000313" key="1">
    <source>
        <dbReference type="EMBL" id="MCF2525819.1"/>
    </source>
</evidence>
<comment type="caution">
    <text evidence="1">The sequence shown here is derived from an EMBL/GenBank/DDBJ whole genome shotgun (WGS) entry which is preliminary data.</text>
</comment>
<gene>
    <name evidence="1" type="ORF">LZ495_01075</name>
</gene>